<accession>H3KF82</accession>
<dbReference type="Proteomes" id="UP000004956">
    <property type="component" value="Unassembled WGS sequence"/>
</dbReference>
<dbReference type="Pfam" id="PF08902">
    <property type="entry name" value="DUF1848"/>
    <property type="match status" value="1"/>
</dbReference>
<keyword evidence="2" id="KW-1185">Reference proteome</keyword>
<dbReference type="OrthoDB" id="9771212at2"/>
<dbReference type="RefSeq" id="WP_008542329.1">
    <property type="nucleotide sequence ID" value="NZ_JH604965.1"/>
</dbReference>
<evidence type="ECO:0008006" key="3">
    <source>
        <dbReference type="Google" id="ProtNLM"/>
    </source>
</evidence>
<evidence type="ECO:0000313" key="2">
    <source>
        <dbReference type="Proteomes" id="UP000004956"/>
    </source>
</evidence>
<organism evidence="1 2">
    <name type="scientific">Sutterella parvirubra YIT 11816</name>
    <dbReference type="NCBI Taxonomy" id="762967"/>
    <lineage>
        <taxon>Bacteria</taxon>
        <taxon>Pseudomonadati</taxon>
        <taxon>Pseudomonadota</taxon>
        <taxon>Betaproteobacteria</taxon>
        <taxon>Burkholderiales</taxon>
        <taxon>Sutterellaceae</taxon>
        <taxon>Sutterella</taxon>
    </lineage>
</organism>
<name>H3KF82_9BURK</name>
<dbReference type="STRING" id="762967.HMPREF9440_01399"/>
<dbReference type="AlphaFoldDB" id="H3KF82"/>
<dbReference type="EMBL" id="AFBQ01000197">
    <property type="protein sequence ID" value="EHY31227.1"/>
    <property type="molecule type" value="Genomic_DNA"/>
</dbReference>
<gene>
    <name evidence="1" type="ORF">HMPREF9440_01399</name>
</gene>
<sequence length="366" mass="40708">MLETHFATKPTNAPNTMLRSTLTITRDDGRTGEAAAPVILSASRRTDIPAFYAEWFMARLARGYCAWRNPFSGRQSFVAFGNVRFVVFWSKNPKPLLKHLPELQRRGIGVMVHFTLNDYEAEGLEPQLASWEDRIDTFRRLSDALGPDAVLWRNDPLVLTPELTTDRLLEKWTRTAEALAGFTDSSIMSFADIADYRKVRNNLVRHGIDTLEWSEDAMRAFGAKLSAANRALPGGGFTLSTCAETVNLSAYGITHGRCVDHERILRVALRQVPDRCSALLEALGGRFDPADAETPLPARRILLKPKKDPGQRPACGCHAAKDIGQYDTCPHLCRYCYANAKPETVLRNWRTHCAAPAAEGLLGDAP</sequence>
<dbReference type="PATRIC" id="fig|762967.3.peg.1103"/>
<dbReference type="InterPro" id="IPR014998">
    <property type="entry name" value="DUF1848"/>
</dbReference>
<proteinExistence type="predicted"/>
<protein>
    <recommendedName>
        <fullName evidence="3">DUF1848 domain-containing protein</fullName>
    </recommendedName>
</protein>
<comment type="caution">
    <text evidence="1">The sequence shown here is derived from an EMBL/GenBank/DDBJ whole genome shotgun (WGS) entry which is preliminary data.</text>
</comment>
<dbReference type="HOGENOM" id="CLU_069130_0_0_4"/>
<reference evidence="1 2" key="1">
    <citation type="submission" date="2011-11" db="EMBL/GenBank/DDBJ databases">
        <authorList>
            <person name="Weinstock G."/>
            <person name="Sodergren E."/>
            <person name="Clifton S."/>
            <person name="Fulton L."/>
            <person name="Fulton B."/>
            <person name="Courtney L."/>
            <person name="Fronick C."/>
            <person name="Harrison M."/>
            <person name="Strong C."/>
            <person name="Farmer C."/>
            <person name="Delahaunty K."/>
            <person name="Markovic C."/>
            <person name="Hall O."/>
            <person name="Minx P."/>
            <person name="Tomlinson C."/>
            <person name="Mitreva M."/>
            <person name="Hou S."/>
            <person name="Chen J."/>
            <person name="Wollam A."/>
            <person name="Pepin K.H."/>
            <person name="Johnson M."/>
            <person name="Bhonagiri V."/>
            <person name="Zhang X."/>
            <person name="Suruliraj S."/>
            <person name="Warren W."/>
            <person name="Chinwalla A."/>
            <person name="Mardis E.R."/>
            <person name="Wilson R.K."/>
        </authorList>
    </citation>
    <scope>NUCLEOTIDE SEQUENCE [LARGE SCALE GENOMIC DNA]</scope>
    <source>
        <strain evidence="1 2">YIT 11816</strain>
    </source>
</reference>
<evidence type="ECO:0000313" key="1">
    <source>
        <dbReference type="EMBL" id="EHY31227.1"/>
    </source>
</evidence>